<dbReference type="GO" id="GO:0033116">
    <property type="term" value="C:endoplasmic reticulum-Golgi intermediate compartment membrane"/>
    <property type="evidence" value="ECO:0007669"/>
    <property type="project" value="UniProtKB-SubCell"/>
</dbReference>
<evidence type="ECO:0000256" key="6">
    <source>
        <dbReference type="HAMAP-Rule" id="MF_03058"/>
    </source>
</evidence>
<dbReference type="GO" id="GO:0012507">
    <property type="term" value="C:ER to Golgi transport vesicle membrane"/>
    <property type="evidence" value="ECO:0007669"/>
    <property type="project" value="UniProtKB-SubCell"/>
</dbReference>
<dbReference type="GeneID" id="25302212"/>
<evidence type="ECO:0000256" key="7">
    <source>
        <dbReference type="SAM" id="MobiDB-lite"/>
    </source>
</evidence>
<dbReference type="InterPro" id="IPR019013">
    <property type="entry name" value="Vma21"/>
</dbReference>
<keyword evidence="3 6" id="KW-1133">Transmembrane helix</keyword>
<comment type="function">
    <text evidence="6">Required for the assembly of the V0 complex of the vacuolar ATPase (V-ATPase) in the endoplasmic reticulum.</text>
</comment>
<feature type="transmembrane region" description="Helical" evidence="6">
    <location>
        <begin position="37"/>
        <end position="59"/>
    </location>
</feature>
<name>A0A0D2FA47_9EURO</name>
<dbReference type="VEuPathDB" id="FungiDB:Z517_02722"/>
<feature type="compositionally biased region" description="Polar residues" evidence="7">
    <location>
        <begin position="1"/>
        <end position="17"/>
    </location>
</feature>
<dbReference type="GO" id="GO:0070072">
    <property type="term" value="P:vacuolar proton-transporting V-type ATPase complex assembly"/>
    <property type="evidence" value="ECO:0007669"/>
    <property type="project" value="UniProtKB-UniRule"/>
</dbReference>
<dbReference type="EMBL" id="KN846970">
    <property type="protein sequence ID" value="KIW83477.1"/>
    <property type="molecule type" value="Genomic_DNA"/>
</dbReference>
<dbReference type="GO" id="GO:0005789">
    <property type="term" value="C:endoplasmic reticulum membrane"/>
    <property type="evidence" value="ECO:0007669"/>
    <property type="project" value="UniProtKB-SubCell"/>
</dbReference>
<dbReference type="Pfam" id="PF09446">
    <property type="entry name" value="VMA21"/>
    <property type="match status" value="1"/>
</dbReference>
<sequence>MATRRNNASEKTISQAQGGPLPSDQVSDTSPAVPAAVIYKLLAFTVAMICAPIGSYFLLLNSVFRGNAIYSGAFAAVVANVVLIGYIIVAWKEDDSENIEAEKKLKKAQ</sequence>
<dbReference type="STRING" id="1442368.A0A0D2FA47"/>
<dbReference type="PANTHER" id="PTHR31792">
    <property type="entry name" value="VACUOLAR ATPASE ASSEMBLY INTEGRAL MEMBRANE PROTEIN VMA21"/>
    <property type="match status" value="1"/>
</dbReference>
<evidence type="ECO:0000256" key="5">
    <source>
        <dbReference type="ARBA" id="ARBA00023329"/>
    </source>
</evidence>
<dbReference type="RefSeq" id="XP_013287285.1">
    <property type="nucleotide sequence ID" value="XM_013431831.1"/>
</dbReference>
<dbReference type="OrthoDB" id="160405at2759"/>
<dbReference type="AlphaFoldDB" id="A0A0D2FA47"/>
<evidence type="ECO:0000256" key="2">
    <source>
        <dbReference type="ARBA" id="ARBA00022824"/>
    </source>
</evidence>
<accession>A0A0D2FA47</accession>
<gene>
    <name evidence="8" type="ORF">Z517_02722</name>
</gene>
<organism evidence="8 9">
    <name type="scientific">Fonsecaea pedrosoi CBS 271.37</name>
    <dbReference type="NCBI Taxonomy" id="1442368"/>
    <lineage>
        <taxon>Eukaryota</taxon>
        <taxon>Fungi</taxon>
        <taxon>Dikarya</taxon>
        <taxon>Ascomycota</taxon>
        <taxon>Pezizomycotina</taxon>
        <taxon>Eurotiomycetes</taxon>
        <taxon>Chaetothyriomycetidae</taxon>
        <taxon>Chaetothyriales</taxon>
        <taxon>Herpotrichiellaceae</taxon>
        <taxon>Fonsecaea</taxon>
    </lineage>
</organism>
<evidence type="ECO:0000256" key="3">
    <source>
        <dbReference type="ARBA" id="ARBA00022989"/>
    </source>
</evidence>
<dbReference type="Proteomes" id="UP000053029">
    <property type="component" value="Unassembled WGS sequence"/>
</dbReference>
<feature type="transmembrane region" description="Helical" evidence="6">
    <location>
        <begin position="68"/>
        <end position="89"/>
    </location>
</feature>
<keyword evidence="2 6" id="KW-0256">Endoplasmic reticulum</keyword>
<evidence type="ECO:0000256" key="4">
    <source>
        <dbReference type="ARBA" id="ARBA00023136"/>
    </source>
</evidence>
<keyword evidence="4 6" id="KW-0472">Membrane</keyword>
<proteinExistence type="inferred from homology"/>
<dbReference type="HOGENOM" id="CLU_154717_1_1_1"/>
<evidence type="ECO:0000313" key="8">
    <source>
        <dbReference type="EMBL" id="KIW83477.1"/>
    </source>
</evidence>
<evidence type="ECO:0000256" key="1">
    <source>
        <dbReference type="ARBA" id="ARBA00022692"/>
    </source>
</evidence>
<keyword evidence="9" id="KW-1185">Reference proteome</keyword>
<dbReference type="HAMAP" id="MF_03058">
    <property type="entry name" value="VMA21"/>
    <property type="match status" value="1"/>
</dbReference>
<comment type="similarity">
    <text evidence="6">Belongs to the VMA21 family.</text>
</comment>
<reference evidence="8 9" key="1">
    <citation type="submission" date="2015-01" db="EMBL/GenBank/DDBJ databases">
        <title>The Genome Sequence of Fonsecaea pedrosoi CBS 271.37.</title>
        <authorList>
            <consortium name="The Broad Institute Genomics Platform"/>
            <person name="Cuomo C."/>
            <person name="de Hoog S."/>
            <person name="Gorbushina A."/>
            <person name="Stielow B."/>
            <person name="Teixiera M."/>
            <person name="Abouelleil A."/>
            <person name="Chapman S.B."/>
            <person name="Priest M."/>
            <person name="Young S.K."/>
            <person name="Wortman J."/>
            <person name="Nusbaum C."/>
            <person name="Birren B."/>
        </authorList>
    </citation>
    <scope>NUCLEOTIDE SEQUENCE [LARGE SCALE GENOMIC DNA]</scope>
    <source>
        <strain evidence="8 9">CBS 271.37</strain>
    </source>
</reference>
<comment type="subcellular location">
    <subcellularLocation>
        <location evidence="6">Endoplasmic reticulum membrane</location>
        <topology evidence="6">Multi-pass membrane protein</topology>
    </subcellularLocation>
    <subcellularLocation>
        <location evidence="6">Endoplasmic reticulum-Golgi intermediate compartment membrane</location>
        <topology evidence="6">Multi-pass membrane protein</topology>
    </subcellularLocation>
    <subcellularLocation>
        <location evidence="6">Cytoplasmic vesicle</location>
        <location evidence="6">COPII-coated vesicle membrane</location>
        <topology evidence="6">Multi-pass membrane protein</topology>
    </subcellularLocation>
</comment>
<evidence type="ECO:0000313" key="9">
    <source>
        <dbReference type="Proteomes" id="UP000053029"/>
    </source>
</evidence>
<protein>
    <submittedName>
        <fullName evidence="8">Uncharacterized protein</fullName>
    </submittedName>
</protein>
<keyword evidence="1 6" id="KW-0812">Transmembrane</keyword>
<keyword evidence="5 6" id="KW-0968">Cytoplasmic vesicle</keyword>
<feature type="region of interest" description="Disordered" evidence="7">
    <location>
        <begin position="1"/>
        <end position="29"/>
    </location>
</feature>
<feature type="short sequence motif" description="Prevents secretion from ER" evidence="6">
    <location>
        <begin position="106"/>
        <end position="109"/>
    </location>
</feature>
<dbReference type="PANTHER" id="PTHR31792:SF3">
    <property type="entry name" value="VACUOLAR ATPASE ASSEMBLY INTEGRAL MEMBRANE PROTEIN VMA21"/>
    <property type="match status" value="1"/>
</dbReference>